<dbReference type="InterPro" id="IPR016181">
    <property type="entry name" value="Acyl_CoA_acyltransferase"/>
</dbReference>
<dbReference type="GO" id="GO:0016747">
    <property type="term" value="F:acyltransferase activity, transferring groups other than amino-acyl groups"/>
    <property type="evidence" value="ECO:0007669"/>
    <property type="project" value="InterPro"/>
</dbReference>
<dbReference type="CDD" id="cd04301">
    <property type="entry name" value="NAT_SF"/>
    <property type="match status" value="1"/>
</dbReference>
<dbReference type="AlphaFoldDB" id="A0AA87YAR8"/>
<sequence length="195" mass="21728">MGGHSYCGYNVSMTTPIIRPASEADLSAFFPYLADQLSDNGQHGNPLFQPMSRSQRGVPPGRIETFTRGVATPLTQPGWRRLWLALDGDDIHGHIDLRARPEPEAAHRCFLGMGVHRDARRLGLGMALLEMAIDWATANPALDWIDLEVLSVNAPARALYRKRGFIQTGEIVDLLRIDGERHGYVSMSLPLRWTL</sequence>
<evidence type="ECO:0000313" key="4">
    <source>
        <dbReference type="EMBL" id="GGY84520.1"/>
    </source>
</evidence>
<dbReference type="InterPro" id="IPR000182">
    <property type="entry name" value="GNAT_dom"/>
</dbReference>
<reference evidence="4" key="2">
    <citation type="submission" date="2022-12" db="EMBL/GenBank/DDBJ databases">
        <authorList>
            <person name="Sun Q."/>
            <person name="Kim S."/>
        </authorList>
    </citation>
    <scope>NUCLEOTIDE SEQUENCE</scope>
    <source>
        <strain evidence="4">KCTC 12344</strain>
    </source>
</reference>
<organism evidence="4 5">
    <name type="scientific">Pseudoduganella plicata</name>
    <dbReference type="NCBI Taxonomy" id="321984"/>
    <lineage>
        <taxon>Bacteria</taxon>
        <taxon>Pseudomonadati</taxon>
        <taxon>Pseudomonadota</taxon>
        <taxon>Betaproteobacteria</taxon>
        <taxon>Burkholderiales</taxon>
        <taxon>Oxalobacteraceae</taxon>
        <taxon>Telluria group</taxon>
        <taxon>Pseudoduganella</taxon>
    </lineage>
</organism>
<dbReference type="PANTHER" id="PTHR43877:SF2">
    <property type="entry name" value="AMINOALKYLPHOSPHONATE N-ACETYLTRANSFERASE-RELATED"/>
    <property type="match status" value="1"/>
</dbReference>
<dbReference type="PANTHER" id="PTHR43877">
    <property type="entry name" value="AMINOALKYLPHOSPHONATE N-ACETYLTRANSFERASE-RELATED-RELATED"/>
    <property type="match status" value="1"/>
</dbReference>
<evidence type="ECO:0000256" key="1">
    <source>
        <dbReference type="ARBA" id="ARBA00022679"/>
    </source>
</evidence>
<dbReference type="Proteomes" id="UP000619512">
    <property type="component" value="Unassembled WGS sequence"/>
</dbReference>
<reference evidence="4" key="1">
    <citation type="journal article" date="2014" name="Int. J. Syst. Evol. Microbiol.">
        <title>Complete genome sequence of Corynebacterium casei LMG S-19264T (=DSM 44701T), isolated from a smear-ripened cheese.</title>
        <authorList>
            <consortium name="US DOE Joint Genome Institute (JGI-PGF)"/>
            <person name="Walter F."/>
            <person name="Albersmeier A."/>
            <person name="Kalinowski J."/>
            <person name="Ruckert C."/>
        </authorList>
    </citation>
    <scope>NUCLEOTIDE SEQUENCE</scope>
    <source>
        <strain evidence="4">KCTC 12344</strain>
    </source>
</reference>
<dbReference type="EMBL" id="BMWW01000002">
    <property type="protein sequence ID" value="GGY84520.1"/>
    <property type="molecule type" value="Genomic_DNA"/>
</dbReference>
<evidence type="ECO:0000256" key="2">
    <source>
        <dbReference type="ARBA" id="ARBA00023315"/>
    </source>
</evidence>
<dbReference type="SUPFAM" id="SSF55729">
    <property type="entry name" value="Acyl-CoA N-acyltransferases (Nat)"/>
    <property type="match status" value="1"/>
</dbReference>
<dbReference type="InterPro" id="IPR050832">
    <property type="entry name" value="Bact_Acetyltransf"/>
</dbReference>
<proteinExistence type="predicted"/>
<evidence type="ECO:0000259" key="3">
    <source>
        <dbReference type="PROSITE" id="PS51186"/>
    </source>
</evidence>
<dbReference type="PROSITE" id="PS51186">
    <property type="entry name" value="GNAT"/>
    <property type="match status" value="1"/>
</dbReference>
<dbReference type="Pfam" id="PF00583">
    <property type="entry name" value="Acetyltransf_1"/>
    <property type="match status" value="1"/>
</dbReference>
<protein>
    <submittedName>
        <fullName evidence="4">N-acetyltransferase</fullName>
    </submittedName>
</protein>
<keyword evidence="1" id="KW-0808">Transferase</keyword>
<dbReference type="Gene3D" id="3.40.630.30">
    <property type="match status" value="1"/>
</dbReference>
<name>A0AA87YAR8_9BURK</name>
<keyword evidence="2" id="KW-0012">Acyltransferase</keyword>
<evidence type="ECO:0000313" key="5">
    <source>
        <dbReference type="Proteomes" id="UP000619512"/>
    </source>
</evidence>
<feature type="domain" description="N-acetyltransferase" evidence="3">
    <location>
        <begin position="16"/>
        <end position="192"/>
    </location>
</feature>
<gene>
    <name evidence="4" type="ORF">GCM10007388_17010</name>
</gene>
<comment type="caution">
    <text evidence="4">The sequence shown here is derived from an EMBL/GenBank/DDBJ whole genome shotgun (WGS) entry which is preliminary data.</text>
</comment>
<accession>A0AA87YAR8</accession>